<dbReference type="KEGG" id="saci:Sinac_4098"/>
<dbReference type="EMBL" id="CP003364">
    <property type="protein sequence ID" value="AGA28312.1"/>
    <property type="molecule type" value="Genomic_DNA"/>
</dbReference>
<evidence type="ECO:0000313" key="1">
    <source>
        <dbReference type="EMBL" id="AGA28312.1"/>
    </source>
</evidence>
<sequence length="175" mass="18896">MASLSATLLDSFVGKSVEDLCPLGFGKVSDDHNHCAHFVGHVLKLNSSVTTGLTCAGMVHAGKKHPTAGALIRVNDIYNFCADLDDPNPLGCLAYYTLKSNIGADGLMGTMRQKHVGICFEGHVYNYGNRNDKVRKDKVGDLANLYGKATITRYTMLPMGHTVLTLDEIKGLVPK</sequence>
<organism evidence="1 2">
    <name type="scientific">Singulisphaera acidiphila (strain ATCC BAA-1392 / DSM 18658 / VKM B-2454 / MOB10)</name>
    <dbReference type="NCBI Taxonomy" id="886293"/>
    <lineage>
        <taxon>Bacteria</taxon>
        <taxon>Pseudomonadati</taxon>
        <taxon>Planctomycetota</taxon>
        <taxon>Planctomycetia</taxon>
        <taxon>Isosphaerales</taxon>
        <taxon>Isosphaeraceae</taxon>
        <taxon>Singulisphaera</taxon>
    </lineage>
</organism>
<dbReference type="HOGENOM" id="CLU_1531536_0_0_0"/>
<dbReference type="Proteomes" id="UP000010798">
    <property type="component" value="Chromosome"/>
</dbReference>
<dbReference type="OrthoDB" id="3078754at2"/>
<dbReference type="eggNOG" id="ENOG5033A7B">
    <property type="taxonomic scope" value="Bacteria"/>
</dbReference>
<dbReference type="RefSeq" id="WP_015247441.1">
    <property type="nucleotide sequence ID" value="NC_019892.1"/>
</dbReference>
<proteinExistence type="predicted"/>
<name>L0DGB0_SINAD</name>
<gene>
    <name evidence="1" type="ordered locus">Sinac_4098</name>
</gene>
<evidence type="ECO:0000313" key="2">
    <source>
        <dbReference type="Proteomes" id="UP000010798"/>
    </source>
</evidence>
<keyword evidence="2" id="KW-1185">Reference proteome</keyword>
<accession>L0DGB0</accession>
<reference evidence="1 2" key="1">
    <citation type="submission" date="2012-02" db="EMBL/GenBank/DDBJ databases">
        <title>Complete sequence of chromosome of Singulisphaera acidiphila DSM 18658.</title>
        <authorList>
            <consortium name="US DOE Joint Genome Institute (JGI-PGF)"/>
            <person name="Lucas S."/>
            <person name="Copeland A."/>
            <person name="Lapidus A."/>
            <person name="Glavina del Rio T."/>
            <person name="Dalin E."/>
            <person name="Tice H."/>
            <person name="Bruce D."/>
            <person name="Goodwin L."/>
            <person name="Pitluck S."/>
            <person name="Peters L."/>
            <person name="Ovchinnikova G."/>
            <person name="Chertkov O."/>
            <person name="Kyrpides N."/>
            <person name="Mavromatis K."/>
            <person name="Ivanova N."/>
            <person name="Brettin T."/>
            <person name="Detter J.C."/>
            <person name="Han C."/>
            <person name="Larimer F."/>
            <person name="Land M."/>
            <person name="Hauser L."/>
            <person name="Markowitz V."/>
            <person name="Cheng J.-F."/>
            <person name="Hugenholtz P."/>
            <person name="Woyke T."/>
            <person name="Wu D."/>
            <person name="Tindall B."/>
            <person name="Pomrenke H."/>
            <person name="Brambilla E."/>
            <person name="Klenk H.-P."/>
            <person name="Eisen J.A."/>
        </authorList>
    </citation>
    <scope>NUCLEOTIDE SEQUENCE [LARGE SCALE GENOMIC DNA]</scope>
    <source>
        <strain evidence="2">ATCC BAA-1392 / DSM 18658 / VKM B-2454 / MOB10</strain>
    </source>
</reference>
<dbReference type="AlphaFoldDB" id="L0DGB0"/>
<protein>
    <submittedName>
        <fullName evidence="1">Uncharacterized protein</fullName>
    </submittedName>
</protein>